<dbReference type="EMBL" id="MLHQ01000008">
    <property type="protein sequence ID" value="OOF59716.1"/>
    <property type="molecule type" value="Genomic_DNA"/>
</dbReference>
<protein>
    <submittedName>
        <fullName evidence="2">Integrating conjugative element protein</fullName>
    </submittedName>
</protein>
<keyword evidence="1" id="KW-0732">Signal</keyword>
<dbReference type="AlphaFoldDB" id="A0A1V3JTT0"/>
<gene>
    <name evidence="2" type="ORF">BKL49_02700</name>
</gene>
<comment type="caution">
    <text evidence="2">The sequence shown here is derived from an EMBL/GenBank/DDBJ whole genome shotgun (WGS) entry which is preliminary data.</text>
</comment>
<name>A0A1V3JTT0_9PAST</name>
<sequence length="322" mass="35925">MIKQHSILTVSALTCCLAFSSLTLSPTTYAIEGSTINTATIAASSASLSCADYKIVGMCYWLFCTKFGCKVRTSTKVHHFIPEMVVSAYNHDNQSPWTEMKMLNQGALGGGYQSLTQGKYTQLTFKNAEAIGHPGGLFLNMISSMGYSCESQTTPYVPYFLSALDYFAWRYNMPEMFYPEAVTPGIREVRSNGDLWGNLFPRGGYVSQVHDYKAAAVVAQRIADIVSRDGQLHIYLPATAKQRDGYWPPGEVKEGNKKTHKWQMLSPKTQNSCAIFPDGSATDTYGDKLSNQESYSWALWRPYACCKRRGQTFLGSVDWMSY</sequence>
<evidence type="ECO:0000313" key="3">
    <source>
        <dbReference type="Proteomes" id="UP000188602"/>
    </source>
</evidence>
<evidence type="ECO:0000313" key="2">
    <source>
        <dbReference type="EMBL" id="OOF59716.1"/>
    </source>
</evidence>
<keyword evidence="3" id="KW-1185">Reference proteome</keyword>
<feature type="signal peptide" evidence="1">
    <location>
        <begin position="1"/>
        <end position="30"/>
    </location>
</feature>
<dbReference type="NCBIfam" id="TIGR03756">
    <property type="entry name" value="conj_TIGR03756"/>
    <property type="match status" value="1"/>
</dbReference>
<dbReference type="InterPro" id="IPR009649">
    <property type="entry name" value="TraU"/>
</dbReference>
<dbReference type="InterPro" id="IPR026331">
    <property type="entry name" value="PFL_4710"/>
</dbReference>
<evidence type="ECO:0000256" key="1">
    <source>
        <dbReference type="SAM" id="SignalP"/>
    </source>
</evidence>
<dbReference type="STRING" id="1907939.BKL49_02700"/>
<dbReference type="Proteomes" id="UP000188602">
    <property type="component" value="Unassembled WGS sequence"/>
</dbReference>
<dbReference type="Pfam" id="PF06834">
    <property type="entry name" value="TraU"/>
    <property type="match status" value="1"/>
</dbReference>
<dbReference type="OrthoDB" id="8435546at2"/>
<dbReference type="RefSeq" id="WP_077423098.1">
    <property type="nucleotide sequence ID" value="NZ_MLHQ01000008.1"/>
</dbReference>
<organism evidence="2 3">
    <name type="scientific">Rodentibacter myodis</name>
    <dbReference type="NCBI Taxonomy" id="1907939"/>
    <lineage>
        <taxon>Bacteria</taxon>
        <taxon>Pseudomonadati</taxon>
        <taxon>Pseudomonadota</taxon>
        <taxon>Gammaproteobacteria</taxon>
        <taxon>Pasteurellales</taxon>
        <taxon>Pasteurellaceae</taxon>
        <taxon>Rodentibacter</taxon>
    </lineage>
</organism>
<proteinExistence type="predicted"/>
<reference evidence="2 3" key="1">
    <citation type="submission" date="2016-10" db="EMBL/GenBank/DDBJ databases">
        <title>Rodentibacter gen. nov. and new species.</title>
        <authorList>
            <person name="Christensen H."/>
        </authorList>
    </citation>
    <scope>NUCLEOTIDE SEQUENCE [LARGE SCALE GENOMIC DNA]</scope>
    <source>
        <strain evidence="2 3">Ac151</strain>
    </source>
</reference>
<feature type="chain" id="PRO_5012618147" evidence="1">
    <location>
        <begin position="31"/>
        <end position="322"/>
    </location>
</feature>
<accession>A0A1V3JTT0</accession>